<evidence type="ECO:0000259" key="4">
    <source>
        <dbReference type="Pfam" id="PF04734"/>
    </source>
</evidence>
<dbReference type="STRING" id="70667.A0A183SRH0"/>
<keyword evidence="2" id="KW-0479">Metal-binding</keyword>
<dbReference type="GO" id="GO:0046872">
    <property type="term" value="F:metal ion binding"/>
    <property type="evidence" value="ECO:0007669"/>
    <property type="project" value="UniProtKB-KW"/>
</dbReference>
<reference evidence="5 6" key="2">
    <citation type="submission" date="2018-11" db="EMBL/GenBank/DDBJ databases">
        <authorList>
            <consortium name="Pathogen Informatics"/>
        </authorList>
    </citation>
    <scope>NUCLEOTIDE SEQUENCE [LARGE SCALE GENOMIC DNA]</scope>
    <source>
        <strain evidence="5 6">NST_G2</strain>
    </source>
</reference>
<reference evidence="7" key="1">
    <citation type="submission" date="2016-06" db="UniProtKB">
        <authorList>
            <consortium name="WormBaseParasite"/>
        </authorList>
    </citation>
    <scope>IDENTIFICATION</scope>
</reference>
<dbReference type="WBParaSite" id="SSLN_0000703201-mRNA-1">
    <property type="protein sequence ID" value="SSLN_0000703201-mRNA-1"/>
    <property type="gene ID" value="SSLN_0000703201"/>
</dbReference>
<dbReference type="PANTHER" id="PTHR12670:SF1">
    <property type="entry name" value="NEUTRAL CERAMIDASE"/>
    <property type="match status" value="1"/>
</dbReference>
<dbReference type="EC" id="3.5.1.23" evidence="3"/>
<evidence type="ECO:0000313" key="6">
    <source>
        <dbReference type="Proteomes" id="UP000275846"/>
    </source>
</evidence>
<keyword evidence="6" id="KW-1185">Reference proteome</keyword>
<evidence type="ECO:0000256" key="2">
    <source>
        <dbReference type="PIRSR" id="PIRSR606823-2"/>
    </source>
</evidence>
<dbReference type="Gene3D" id="3.60.10.10">
    <property type="entry name" value="Endonuclease/exonuclease/phosphatase"/>
    <property type="match status" value="1"/>
</dbReference>
<comment type="similarity">
    <text evidence="3">Belongs to the neutral ceramidase family.</text>
</comment>
<feature type="binding site" evidence="2">
    <location>
        <position position="149"/>
    </location>
    <ligand>
        <name>Zn(2+)</name>
        <dbReference type="ChEBI" id="CHEBI:29105"/>
    </ligand>
</feature>
<organism evidence="7">
    <name type="scientific">Schistocephalus solidus</name>
    <name type="common">Tapeworm</name>
    <dbReference type="NCBI Taxonomy" id="70667"/>
    <lineage>
        <taxon>Eukaryota</taxon>
        <taxon>Metazoa</taxon>
        <taxon>Spiralia</taxon>
        <taxon>Lophotrochozoa</taxon>
        <taxon>Platyhelminthes</taxon>
        <taxon>Cestoda</taxon>
        <taxon>Eucestoda</taxon>
        <taxon>Diphyllobothriidea</taxon>
        <taxon>Diphyllobothriidae</taxon>
        <taxon>Schistocephalus</taxon>
    </lineage>
</organism>
<name>A0A183SRH0_SCHSO</name>
<feature type="binding site" evidence="2">
    <location>
        <position position="192"/>
    </location>
    <ligand>
        <name>Zn(2+)</name>
        <dbReference type="ChEBI" id="CHEBI:29105"/>
    </ligand>
</feature>
<keyword evidence="2" id="KW-0862">Zinc</keyword>
<dbReference type="InterPro" id="IPR006823">
    <property type="entry name" value="Ceramidase_alk"/>
</dbReference>
<accession>A0A183SRH0</accession>
<evidence type="ECO:0000256" key="3">
    <source>
        <dbReference type="RuleBase" id="RU366019"/>
    </source>
</evidence>
<dbReference type="GO" id="GO:0005576">
    <property type="term" value="C:extracellular region"/>
    <property type="evidence" value="ECO:0007669"/>
    <property type="project" value="TreeGrafter"/>
</dbReference>
<gene>
    <name evidence="5" type="ORF">SSLN_LOCUS6818</name>
</gene>
<sequence length="692" mass="78389">MFESTLIIAQRQFEKAKELYRTAKEEIIGDVDFRHQYIDMTNASVQYPAGGPPAGKTCKAAMGYSFAAGTTDGPGVFDFKQGMLNGTWYWSFLGHLISKPTEDLIQCHKPKPILLATGQMNYPTPWQASIVETQVFRIGQLLIAALPGEFTTMAGRRVRDSIREAFTGALVARTQIPVKVVLAGLSNLYTDYVTTYEEYQGINDRLMSLGLPLRGDKFATIISAYAPPMKISDAAKDKFYEDLHALLVTLPNADKLTVLGDFNVRVETDHSAWQGVLGPHGLGSCNDKGLLILRTCVEHRLLLTITFRLPTRKKATWMHPRLRRWQLLNYVLVRRRDRQDVLVTKAISNVDGWTDHRLVKLVDLHAPDNNATVETILCQLRNVIQFTALDVLGRACRQHQDWFDENDADISDFLAEKNGLHKAYMDLRTDATKAAFLRCRRLVQQQLREMQDTRMVRKAEEFQGSDGTTLLTEKSLILERWAKHFRNVLGFSSAIFEDAIARLPQVDTIDDLDLPPILPENIRAIQRYEGASTAYGPHTLQAYVQQFAKLAKSLAEVSALHTASCLSNSNYYWQKSWLPAGPEPPFLLDRLFGFAPPATWDWHPWGSPFGTVITEPHQTYYNDNPIIVPDDVYRVPQQQGRCSDGNLRGNPFMLKADFRCIYQSLPSLSAVAGKNREDRRRDLTQAWYNPHP</sequence>
<evidence type="ECO:0000313" key="5">
    <source>
        <dbReference type="EMBL" id="VDL93203.1"/>
    </source>
</evidence>
<keyword evidence="3" id="KW-0378">Hydrolase</keyword>
<dbReference type="GO" id="GO:0016020">
    <property type="term" value="C:membrane"/>
    <property type="evidence" value="ECO:0007669"/>
    <property type="project" value="GOC"/>
</dbReference>
<dbReference type="Pfam" id="PF04734">
    <property type="entry name" value="Ceramidase_alk"/>
    <property type="match status" value="1"/>
</dbReference>
<proteinExistence type="inferred from homology"/>
<dbReference type="OrthoDB" id="191371at2759"/>
<dbReference type="InterPro" id="IPR036691">
    <property type="entry name" value="Endo/exonu/phosph_ase_sf"/>
</dbReference>
<evidence type="ECO:0000256" key="1">
    <source>
        <dbReference type="ARBA" id="ARBA00019235"/>
    </source>
</evidence>
<dbReference type="PANTHER" id="PTHR12670">
    <property type="entry name" value="CERAMIDASE"/>
    <property type="match status" value="1"/>
</dbReference>
<comment type="cofactor">
    <cofactor evidence="2">
        <name>Zn(2+)</name>
        <dbReference type="ChEBI" id="CHEBI:29105"/>
    </cofactor>
    <text evidence="2">Binds 1 zinc ion per subunit.</text>
</comment>
<dbReference type="Proteomes" id="UP000275846">
    <property type="component" value="Unassembled WGS sequence"/>
</dbReference>
<dbReference type="GO" id="GO:0046512">
    <property type="term" value="P:sphingosine biosynthetic process"/>
    <property type="evidence" value="ECO:0007669"/>
    <property type="project" value="TreeGrafter"/>
</dbReference>
<keyword evidence="3" id="KW-0443">Lipid metabolism</keyword>
<comment type="catalytic activity">
    <reaction evidence="3">
        <text>an N-acylsphing-4-enine + H2O = sphing-4-enine + a fatty acid</text>
        <dbReference type="Rhea" id="RHEA:20856"/>
        <dbReference type="ChEBI" id="CHEBI:15377"/>
        <dbReference type="ChEBI" id="CHEBI:28868"/>
        <dbReference type="ChEBI" id="CHEBI:52639"/>
        <dbReference type="ChEBI" id="CHEBI:57756"/>
        <dbReference type="EC" id="3.5.1.23"/>
    </reaction>
</comment>
<dbReference type="SUPFAM" id="SSF56219">
    <property type="entry name" value="DNase I-like"/>
    <property type="match status" value="1"/>
</dbReference>
<protein>
    <recommendedName>
        <fullName evidence="1 3">Neutral ceramidase</fullName>
        <ecNumber evidence="3">3.5.1.23</ecNumber>
    </recommendedName>
</protein>
<dbReference type="AlphaFoldDB" id="A0A183SRH0"/>
<keyword evidence="3" id="KW-0746">Sphingolipid metabolism</keyword>
<dbReference type="InterPro" id="IPR031329">
    <property type="entry name" value="NEUT/ALK_ceramidase_N"/>
</dbReference>
<dbReference type="GO" id="GO:0042759">
    <property type="term" value="P:long-chain fatty acid biosynthetic process"/>
    <property type="evidence" value="ECO:0007669"/>
    <property type="project" value="TreeGrafter"/>
</dbReference>
<evidence type="ECO:0000313" key="7">
    <source>
        <dbReference type="WBParaSite" id="SSLN_0000703201-mRNA-1"/>
    </source>
</evidence>
<dbReference type="EMBL" id="UYSU01033864">
    <property type="protein sequence ID" value="VDL93203.1"/>
    <property type="molecule type" value="Genomic_DNA"/>
</dbReference>
<feature type="domain" description="Neutral/alkaline non-lysosomal ceramidase N-terminal" evidence="4">
    <location>
        <begin position="1"/>
        <end position="200"/>
    </location>
</feature>
<dbReference type="GO" id="GO:0046514">
    <property type="term" value="P:ceramide catabolic process"/>
    <property type="evidence" value="ECO:0007669"/>
    <property type="project" value="InterPro"/>
</dbReference>
<dbReference type="GO" id="GO:0017040">
    <property type="term" value="F:N-acylsphingosine amidohydrolase activity"/>
    <property type="evidence" value="ECO:0007669"/>
    <property type="project" value="UniProtKB-UniRule"/>
</dbReference>